<protein>
    <submittedName>
        <fullName evidence="1">Uncharacterized protein</fullName>
    </submittedName>
</protein>
<evidence type="ECO:0000313" key="1">
    <source>
        <dbReference type="EMBL" id="KJR89305.1"/>
    </source>
</evidence>
<reference evidence="1 2" key="1">
    <citation type="journal article" date="2014" name="BMC Genomics">
        <title>Comparative genomics of the major fungal agents of human and animal Sporotrichosis: Sporothrix schenckii and Sporothrix brasiliensis.</title>
        <authorList>
            <person name="Teixeira M.M."/>
            <person name="de Almeida L.G."/>
            <person name="Kubitschek-Barreira P."/>
            <person name="Alves F.L."/>
            <person name="Kioshima E.S."/>
            <person name="Abadio A.K."/>
            <person name="Fernandes L."/>
            <person name="Derengowski L.S."/>
            <person name="Ferreira K.S."/>
            <person name="Souza R.C."/>
            <person name="Ruiz J.C."/>
            <person name="de Andrade N.C."/>
            <person name="Paes H.C."/>
            <person name="Nicola A.M."/>
            <person name="Albuquerque P."/>
            <person name="Gerber A.L."/>
            <person name="Martins V.P."/>
            <person name="Peconick L.D."/>
            <person name="Neto A.V."/>
            <person name="Chaucanez C.B."/>
            <person name="Silva P.A."/>
            <person name="Cunha O.L."/>
            <person name="de Oliveira F.F."/>
            <person name="dos Santos T.C."/>
            <person name="Barros A.L."/>
            <person name="Soares M.A."/>
            <person name="de Oliveira L.M."/>
            <person name="Marini M.M."/>
            <person name="Villalobos-Duno H."/>
            <person name="Cunha M.M."/>
            <person name="de Hoog S."/>
            <person name="da Silveira J.F."/>
            <person name="Henrissat B."/>
            <person name="Nino-Vega G.A."/>
            <person name="Cisalpino P.S."/>
            <person name="Mora-Montes H.M."/>
            <person name="Almeida S.R."/>
            <person name="Stajich J.E."/>
            <person name="Lopes-Bezerra L.M."/>
            <person name="Vasconcelos A.T."/>
            <person name="Felipe M.S."/>
        </authorList>
    </citation>
    <scope>NUCLEOTIDE SEQUENCE [LARGE SCALE GENOMIC DNA]</scope>
    <source>
        <strain evidence="1 2">1099-18</strain>
    </source>
</reference>
<proteinExistence type="predicted"/>
<evidence type="ECO:0000313" key="2">
    <source>
        <dbReference type="Proteomes" id="UP000033710"/>
    </source>
</evidence>
<organism evidence="1 2">
    <name type="scientific">Sporothrix schenckii 1099-18</name>
    <dbReference type="NCBI Taxonomy" id="1397361"/>
    <lineage>
        <taxon>Eukaryota</taxon>
        <taxon>Fungi</taxon>
        <taxon>Dikarya</taxon>
        <taxon>Ascomycota</taxon>
        <taxon>Pezizomycotina</taxon>
        <taxon>Sordariomycetes</taxon>
        <taxon>Sordariomycetidae</taxon>
        <taxon>Ophiostomatales</taxon>
        <taxon>Ophiostomataceae</taxon>
        <taxon>Sporothrix</taxon>
    </lineage>
</organism>
<dbReference type="KEGG" id="ssck:SPSK_06770"/>
<dbReference type="GeneID" id="27668743"/>
<reference evidence="1 2" key="2">
    <citation type="journal article" date="2015" name="Eukaryot. Cell">
        <title>Asexual propagation of a virulent clone complex in a human and feline outbreak of sporotrichosis.</title>
        <authorList>
            <person name="Teixeira Mde M."/>
            <person name="Rodrigues A.M."/>
            <person name="Tsui C.K."/>
            <person name="de Almeida L.G."/>
            <person name="Van Diepeningen A.D."/>
            <person name="van den Ende B.G."/>
            <person name="Fernandes G.F."/>
            <person name="Kano R."/>
            <person name="Hamelin R.C."/>
            <person name="Lopes-Bezerra L.M."/>
            <person name="Vasconcelos A.T."/>
            <person name="de Hoog S."/>
            <person name="de Camargo Z.P."/>
            <person name="Felipe M.S."/>
        </authorList>
    </citation>
    <scope>NUCLEOTIDE SEQUENCE [LARGE SCALE GENOMIC DNA]</scope>
    <source>
        <strain evidence="1 2">1099-18</strain>
    </source>
</reference>
<dbReference type="EMBL" id="AXCR01000001">
    <property type="protein sequence ID" value="KJR89305.1"/>
    <property type="molecule type" value="Genomic_DNA"/>
</dbReference>
<dbReference type="AlphaFoldDB" id="A0A0F2MKD9"/>
<name>A0A0F2MKD9_SPOSC</name>
<comment type="caution">
    <text evidence="1">The sequence shown here is derived from an EMBL/GenBank/DDBJ whole genome shotgun (WGS) entry which is preliminary data.</text>
</comment>
<dbReference type="RefSeq" id="XP_016591981.1">
    <property type="nucleotide sequence ID" value="XM_016733466.1"/>
</dbReference>
<sequence>MYTCIDCGRVDPGPDLDRTKPSFLGKASTTAAALLCLCGLRPVLSTFIFVAHIDDPHPQVDIDHQSSPIDFDHRLRPSIVDAHLSTNIKDGVLLFLFQQRRV</sequence>
<dbReference type="VEuPathDB" id="FungiDB:SPSK_06770"/>
<accession>A0A0F2MKD9</accession>
<dbReference type="Proteomes" id="UP000033710">
    <property type="component" value="Unassembled WGS sequence"/>
</dbReference>
<gene>
    <name evidence="1" type="ORF">SPSK_06770</name>
</gene>